<protein>
    <submittedName>
        <fullName evidence="1">Uncharacterized protein</fullName>
    </submittedName>
</protein>
<reference evidence="1 2" key="1">
    <citation type="journal article" date="2024" name="bioRxiv">
        <title>A reference genome for Trichogramma kaykai: A tiny desert-dwelling parasitoid wasp with competing sex-ratio distorters.</title>
        <authorList>
            <person name="Culotta J."/>
            <person name="Lindsey A.R."/>
        </authorList>
    </citation>
    <scope>NUCLEOTIDE SEQUENCE [LARGE SCALE GENOMIC DNA]</scope>
    <source>
        <strain evidence="1 2">KSX58</strain>
    </source>
</reference>
<dbReference type="AlphaFoldDB" id="A0ABD2XKB5"/>
<evidence type="ECO:0000313" key="1">
    <source>
        <dbReference type="EMBL" id="KAL3405878.1"/>
    </source>
</evidence>
<keyword evidence="2" id="KW-1185">Reference proteome</keyword>
<proteinExistence type="predicted"/>
<sequence length="141" mass="16010">MKKKKKNTEYFCSRTESINCEATWTANRVDVFPKARNSSMCGSSSLGGKIISLVHLRREQQWLLFKLLHRIGGEIYDFSPTESCYIPPAVLENRMQGGGITTLQARASRAAISSGALRKRRGENQASSLLRHLFVDHKRRR</sequence>
<gene>
    <name evidence="1" type="ORF">TKK_001305</name>
</gene>
<dbReference type="Proteomes" id="UP001627154">
    <property type="component" value="Unassembled WGS sequence"/>
</dbReference>
<comment type="caution">
    <text evidence="1">The sequence shown here is derived from an EMBL/GenBank/DDBJ whole genome shotgun (WGS) entry which is preliminary data.</text>
</comment>
<organism evidence="1 2">
    <name type="scientific">Trichogramma kaykai</name>
    <dbReference type="NCBI Taxonomy" id="54128"/>
    <lineage>
        <taxon>Eukaryota</taxon>
        <taxon>Metazoa</taxon>
        <taxon>Ecdysozoa</taxon>
        <taxon>Arthropoda</taxon>
        <taxon>Hexapoda</taxon>
        <taxon>Insecta</taxon>
        <taxon>Pterygota</taxon>
        <taxon>Neoptera</taxon>
        <taxon>Endopterygota</taxon>
        <taxon>Hymenoptera</taxon>
        <taxon>Apocrita</taxon>
        <taxon>Proctotrupomorpha</taxon>
        <taxon>Chalcidoidea</taxon>
        <taxon>Trichogrammatidae</taxon>
        <taxon>Trichogramma</taxon>
    </lineage>
</organism>
<accession>A0ABD2XKB5</accession>
<evidence type="ECO:0000313" key="2">
    <source>
        <dbReference type="Proteomes" id="UP001627154"/>
    </source>
</evidence>
<dbReference type="EMBL" id="JBJJXI010000019">
    <property type="protein sequence ID" value="KAL3405878.1"/>
    <property type="molecule type" value="Genomic_DNA"/>
</dbReference>
<name>A0ABD2XKB5_9HYME</name>